<dbReference type="HOGENOM" id="CLU_2582611_0_0_5"/>
<dbReference type="Proteomes" id="UP000001695">
    <property type="component" value="Chromosome"/>
</dbReference>
<organism evidence="2 3">
    <name type="scientific">Beijerinckia indica subsp. indica (strain ATCC 9039 / DSM 1715 / NCIMB 8712)</name>
    <dbReference type="NCBI Taxonomy" id="395963"/>
    <lineage>
        <taxon>Bacteria</taxon>
        <taxon>Pseudomonadati</taxon>
        <taxon>Pseudomonadota</taxon>
        <taxon>Alphaproteobacteria</taxon>
        <taxon>Hyphomicrobiales</taxon>
        <taxon>Beijerinckiaceae</taxon>
        <taxon>Beijerinckia</taxon>
    </lineage>
</organism>
<evidence type="ECO:0000313" key="3">
    <source>
        <dbReference type="Proteomes" id="UP000001695"/>
    </source>
</evidence>
<keyword evidence="3" id="KW-1185">Reference proteome</keyword>
<proteinExistence type="predicted"/>
<keyword evidence="1" id="KW-0812">Transmembrane</keyword>
<dbReference type="EMBL" id="CP001016">
    <property type="protein sequence ID" value="ACB95861.1"/>
    <property type="molecule type" value="Genomic_DNA"/>
</dbReference>
<dbReference type="KEGG" id="bid:Bind_2244"/>
<keyword evidence="1" id="KW-0472">Membrane</keyword>
<reference evidence="3" key="1">
    <citation type="submission" date="2008-03" db="EMBL/GenBank/DDBJ databases">
        <title>Complete sequence of chromosome of Beijerinckia indica subsp. indica ATCC 9039.</title>
        <authorList>
            <consortium name="US DOE Joint Genome Institute"/>
            <person name="Copeland A."/>
            <person name="Lucas S."/>
            <person name="Lapidus A."/>
            <person name="Glavina del Rio T."/>
            <person name="Dalin E."/>
            <person name="Tice H."/>
            <person name="Bruce D."/>
            <person name="Goodwin L."/>
            <person name="Pitluck S."/>
            <person name="LaButti K."/>
            <person name="Schmutz J."/>
            <person name="Larimer F."/>
            <person name="Land M."/>
            <person name="Hauser L."/>
            <person name="Kyrpides N."/>
            <person name="Mikhailova N."/>
            <person name="Dunfield P.F."/>
            <person name="Dedysh S.N."/>
            <person name="Liesack W."/>
            <person name="Saw J.H."/>
            <person name="Alam M."/>
            <person name="Chen Y."/>
            <person name="Murrell J.C."/>
            <person name="Richardson P."/>
        </authorList>
    </citation>
    <scope>NUCLEOTIDE SEQUENCE [LARGE SCALE GENOMIC DNA]</scope>
    <source>
        <strain evidence="3">ATCC 9039 / DSM 1715 / NCIMB 8712</strain>
    </source>
</reference>
<dbReference type="AlphaFoldDB" id="B2IH76"/>
<sequence>MNIIWKVGCWASVIVLAIIAVNLLRLQFTGPDKVAGAQVQPIAMKETLGTGRSVYRPDNFPGFYGVDEKGRNSGLSENPQ</sequence>
<gene>
    <name evidence="2" type="ordered locus">Bind_2244</name>
</gene>
<reference evidence="2 3" key="2">
    <citation type="journal article" date="2010" name="J. Bacteriol.">
        <title>Complete genome sequence of Beijerinckia indica subsp. indica.</title>
        <authorList>
            <person name="Tamas I."/>
            <person name="Dedysh S.N."/>
            <person name="Liesack W."/>
            <person name="Stott M.B."/>
            <person name="Alam M."/>
            <person name="Murrell J.C."/>
            <person name="Dunfield P.F."/>
        </authorList>
    </citation>
    <scope>NUCLEOTIDE SEQUENCE [LARGE SCALE GENOMIC DNA]</scope>
    <source>
        <strain evidence="3">ATCC 9039 / DSM 1715 / NCIMB 8712</strain>
    </source>
</reference>
<feature type="transmembrane region" description="Helical" evidence="1">
    <location>
        <begin position="7"/>
        <end position="24"/>
    </location>
</feature>
<evidence type="ECO:0000256" key="1">
    <source>
        <dbReference type="SAM" id="Phobius"/>
    </source>
</evidence>
<accession>B2IH76</accession>
<name>B2IH76_BEII9</name>
<keyword evidence="1" id="KW-1133">Transmembrane helix</keyword>
<protein>
    <submittedName>
        <fullName evidence="2">Uncharacterized protein</fullName>
    </submittedName>
</protein>
<evidence type="ECO:0000313" key="2">
    <source>
        <dbReference type="EMBL" id="ACB95861.1"/>
    </source>
</evidence>